<dbReference type="GO" id="GO:0015179">
    <property type="term" value="F:L-amino acid transmembrane transporter activity"/>
    <property type="evidence" value="ECO:0007669"/>
    <property type="project" value="TreeGrafter"/>
</dbReference>
<keyword evidence="2 5" id="KW-0812">Transmembrane</keyword>
<dbReference type="GO" id="GO:0016020">
    <property type="term" value="C:membrane"/>
    <property type="evidence" value="ECO:0007669"/>
    <property type="project" value="UniProtKB-SubCell"/>
</dbReference>
<feature type="transmembrane region" description="Helical" evidence="5">
    <location>
        <begin position="99"/>
        <end position="121"/>
    </location>
</feature>
<dbReference type="PIRSF" id="PIRSF006060">
    <property type="entry name" value="AA_transporter"/>
    <property type="match status" value="1"/>
</dbReference>
<dbReference type="EMBL" id="CAVN010000097">
    <property type="protein sequence ID" value="CDF58461.1"/>
    <property type="molecule type" value="Genomic_DNA"/>
</dbReference>
<accession>R7RSV9</accession>
<name>R7RSV9_9CLOT</name>
<feature type="transmembrane region" description="Helical" evidence="5">
    <location>
        <begin position="235"/>
        <end position="258"/>
    </location>
</feature>
<dbReference type="InterPro" id="IPR050598">
    <property type="entry name" value="AminoAcid_Transporter"/>
</dbReference>
<dbReference type="FunFam" id="1.20.1740.10:FF:000051">
    <property type="entry name" value="Amino acid permease"/>
    <property type="match status" value="1"/>
</dbReference>
<comment type="caution">
    <text evidence="6">The sequence shown here is derived from an EMBL/GenBank/DDBJ whole genome shotgun (WGS) entry which is preliminary data.</text>
</comment>
<dbReference type="PANTHER" id="PTHR11785:SF512">
    <property type="entry name" value="SOBREMESA, ISOFORM B"/>
    <property type="match status" value="1"/>
</dbReference>
<feature type="transmembrane region" description="Helical" evidence="5">
    <location>
        <begin position="392"/>
        <end position="414"/>
    </location>
</feature>
<comment type="subcellular location">
    <subcellularLocation>
        <location evidence="1">Membrane</location>
        <topology evidence="1">Multi-pass membrane protein</topology>
    </subcellularLocation>
</comment>
<feature type="transmembrane region" description="Helical" evidence="5">
    <location>
        <begin position="20"/>
        <end position="38"/>
    </location>
</feature>
<proteinExistence type="predicted"/>
<dbReference type="Pfam" id="PF13520">
    <property type="entry name" value="AA_permease_2"/>
    <property type="match status" value="1"/>
</dbReference>
<dbReference type="Proteomes" id="UP000014923">
    <property type="component" value="Unassembled WGS sequence"/>
</dbReference>
<feature type="transmembrane region" description="Helical" evidence="5">
    <location>
        <begin position="54"/>
        <end position="78"/>
    </location>
</feature>
<feature type="transmembrane region" description="Helical" evidence="5">
    <location>
        <begin position="420"/>
        <end position="438"/>
    </location>
</feature>
<keyword evidence="7" id="KW-1185">Reference proteome</keyword>
<reference evidence="6" key="1">
    <citation type="submission" date="2013-03" db="EMBL/GenBank/DDBJ databases">
        <title>Draft genome sequence of the hydrogen-ethanol-producing anaerobic alkalithermophilic Caloramator celere.</title>
        <authorList>
            <person name="Ciranna A."/>
            <person name="Larjo A."/>
            <person name="Kivisto A."/>
            <person name="Santala V."/>
            <person name="Roos C."/>
            <person name="Karp M."/>
        </authorList>
    </citation>
    <scope>NUCLEOTIDE SEQUENCE [LARGE SCALE GENOMIC DNA]</scope>
    <source>
        <strain evidence="6">DSM 8682</strain>
    </source>
</reference>
<dbReference type="RefSeq" id="WP_018662558.1">
    <property type="nucleotide sequence ID" value="NZ_HF952018.1"/>
</dbReference>
<feature type="transmembrane region" description="Helical" evidence="5">
    <location>
        <begin position="278"/>
        <end position="302"/>
    </location>
</feature>
<keyword evidence="4 5" id="KW-0472">Membrane</keyword>
<evidence type="ECO:0000256" key="2">
    <source>
        <dbReference type="ARBA" id="ARBA00022692"/>
    </source>
</evidence>
<evidence type="ECO:0000313" key="6">
    <source>
        <dbReference type="EMBL" id="CDF58461.1"/>
    </source>
</evidence>
<feature type="transmembrane region" description="Helical" evidence="5">
    <location>
        <begin position="201"/>
        <end position="223"/>
    </location>
</feature>
<dbReference type="PANTHER" id="PTHR11785">
    <property type="entry name" value="AMINO ACID TRANSPORTER"/>
    <property type="match status" value="1"/>
</dbReference>
<evidence type="ECO:0000256" key="4">
    <source>
        <dbReference type="ARBA" id="ARBA00023136"/>
    </source>
</evidence>
<feature type="transmembrane region" description="Helical" evidence="5">
    <location>
        <begin position="360"/>
        <end position="380"/>
    </location>
</feature>
<evidence type="ECO:0000313" key="7">
    <source>
        <dbReference type="Proteomes" id="UP000014923"/>
    </source>
</evidence>
<dbReference type="InterPro" id="IPR002293">
    <property type="entry name" value="AA/rel_permease1"/>
</dbReference>
<evidence type="ECO:0000256" key="5">
    <source>
        <dbReference type="SAM" id="Phobius"/>
    </source>
</evidence>
<dbReference type="Gene3D" id="1.20.1740.10">
    <property type="entry name" value="Amino acid/polyamine transporter I"/>
    <property type="match status" value="1"/>
</dbReference>
<sequence>MQALKEQKIEVQQPKKSLGLIEAIAVVIGVVIGSGIFFKPSKVFASAGAPGLGILAWIVGGIITMAAGLTVAEIAAAIPKTGGLFAYLKELYGEKWAFLLGWVQTLVYIPGSMAALGIVLATQATAFVSLTEMQQKLLAVGVIAFLMLINMISTKFGGKLQSVATVAKLLPIFVLIIFGLIKGQAHDFTPMVTDASTTAGFGAAILGTLWAYDGWINVGNIAGEIENPGKNLPRAIIGGLVLVMIAYVTINIAVINVLPVDQIISSKKAASDVAVALFGKGGAAFVSAGILISIFGALNGYVLTGTRVPYAMAKEKLLPYHEILGKESEKYGTPVNAMILTFVMTIIYVATGSFDILTDLVVFVLWIFFTMAVAGVFVLRKKFPHLHRPYEVPLFPIVPLVGIAGGIFILINTLLTNTTYALYGVVVTLVGLPVYKYLRKN</sequence>
<dbReference type="AlphaFoldDB" id="R7RSV9"/>
<evidence type="ECO:0000256" key="3">
    <source>
        <dbReference type="ARBA" id="ARBA00022989"/>
    </source>
</evidence>
<feature type="transmembrane region" description="Helical" evidence="5">
    <location>
        <begin position="335"/>
        <end position="354"/>
    </location>
</feature>
<organism evidence="6 7">
    <name type="scientific">Thermobrachium celere DSM 8682</name>
    <dbReference type="NCBI Taxonomy" id="941824"/>
    <lineage>
        <taxon>Bacteria</taxon>
        <taxon>Bacillati</taxon>
        <taxon>Bacillota</taxon>
        <taxon>Clostridia</taxon>
        <taxon>Eubacteriales</taxon>
        <taxon>Clostridiaceae</taxon>
        <taxon>Thermobrachium</taxon>
    </lineage>
</organism>
<dbReference type="eggNOG" id="COG0531">
    <property type="taxonomic scope" value="Bacteria"/>
</dbReference>
<protein>
    <submittedName>
        <fullName evidence="6">Amino acid permease</fullName>
    </submittedName>
</protein>
<keyword evidence="3 5" id="KW-1133">Transmembrane helix</keyword>
<dbReference type="OrthoDB" id="3181223at2"/>
<dbReference type="HOGENOM" id="CLU_007946_3_4_9"/>
<feature type="transmembrane region" description="Helical" evidence="5">
    <location>
        <begin position="163"/>
        <end position="181"/>
    </location>
</feature>
<feature type="transmembrane region" description="Helical" evidence="5">
    <location>
        <begin position="133"/>
        <end position="151"/>
    </location>
</feature>
<gene>
    <name evidence="6" type="ORF">TCEL_00507</name>
</gene>
<evidence type="ECO:0000256" key="1">
    <source>
        <dbReference type="ARBA" id="ARBA00004141"/>
    </source>
</evidence>